<evidence type="ECO:0000256" key="5">
    <source>
        <dbReference type="ARBA" id="ARBA00022801"/>
    </source>
</evidence>
<keyword evidence="2" id="KW-1277">Toxin-antitoxin system</keyword>
<evidence type="ECO:0000256" key="1">
    <source>
        <dbReference type="ARBA" id="ARBA00022553"/>
    </source>
</evidence>
<sequence>MKSIHTLLRDMIRAIETIQSYQVVSYENFLEDSKTQDAILYNLIVLGEAANKIPEQFQESHPEIPWSSMIGTRNIIVHGYDQVKLPIV</sequence>
<keyword evidence="3" id="KW-0540">Nuclease</keyword>
<dbReference type="Pfam" id="PF01934">
    <property type="entry name" value="HepT-like"/>
    <property type="match status" value="1"/>
</dbReference>
<gene>
    <name evidence="6" type="ORF">ENT17_05575</name>
</gene>
<dbReference type="GO" id="GO:0004540">
    <property type="term" value="F:RNA nuclease activity"/>
    <property type="evidence" value="ECO:0007669"/>
    <property type="project" value="InterPro"/>
</dbReference>
<keyword evidence="5" id="KW-0378">Hydrolase</keyword>
<protein>
    <submittedName>
        <fullName evidence="6">DUF86 domain-containing protein</fullName>
    </submittedName>
</protein>
<dbReference type="GO" id="GO:0110001">
    <property type="term" value="C:toxin-antitoxin complex"/>
    <property type="evidence" value="ECO:0007669"/>
    <property type="project" value="InterPro"/>
</dbReference>
<dbReference type="AlphaFoldDB" id="A0A7C4Q3M2"/>
<dbReference type="GO" id="GO:0000166">
    <property type="term" value="F:nucleotide binding"/>
    <property type="evidence" value="ECO:0007669"/>
    <property type="project" value="UniProtKB-KW"/>
</dbReference>
<keyword evidence="4" id="KW-0547">Nucleotide-binding</keyword>
<name>A0A7C4Q3M2_9CHLR</name>
<evidence type="ECO:0000256" key="4">
    <source>
        <dbReference type="ARBA" id="ARBA00022741"/>
    </source>
</evidence>
<proteinExistence type="predicted"/>
<dbReference type="GO" id="GO:0016787">
    <property type="term" value="F:hydrolase activity"/>
    <property type="evidence" value="ECO:0007669"/>
    <property type="project" value="UniProtKB-KW"/>
</dbReference>
<evidence type="ECO:0000313" key="6">
    <source>
        <dbReference type="EMBL" id="HGS87073.1"/>
    </source>
</evidence>
<dbReference type="PANTHER" id="PTHR34139:SF1">
    <property type="entry name" value="RNASE MJ1380-RELATED"/>
    <property type="match status" value="1"/>
</dbReference>
<evidence type="ECO:0000256" key="3">
    <source>
        <dbReference type="ARBA" id="ARBA00022722"/>
    </source>
</evidence>
<reference evidence="6" key="1">
    <citation type="journal article" date="2020" name="mSystems">
        <title>Genome- and Community-Level Interaction Insights into Carbon Utilization and Element Cycling Functions of Hydrothermarchaeota in Hydrothermal Sediment.</title>
        <authorList>
            <person name="Zhou Z."/>
            <person name="Liu Y."/>
            <person name="Xu W."/>
            <person name="Pan J."/>
            <person name="Luo Z.H."/>
            <person name="Li M."/>
        </authorList>
    </citation>
    <scope>NUCLEOTIDE SEQUENCE [LARGE SCALE GENOMIC DNA]</scope>
    <source>
        <strain evidence="6">SpSt-556</strain>
    </source>
</reference>
<dbReference type="InterPro" id="IPR008201">
    <property type="entry name" value="HepT-like"/>
</dbReference>
<dbReference type="InterPro" id="IPR051813">
    <property type="entry name" value="HepT_RNase_toxin"/>
</dbReference>
<accession>A0A7C4Q3M2</accession>
<organism evidence="6">
    <name type="scientific">Bellilinea caldifistulae</name>
    <dbReference type="NCBI Taxonomy" id="360411"/>
    <lineage>
        <taxon>Bacteria</taxon>
        <taxon>Bacillati</taxon>
        <taxon>Chloroflexota</taxon>
        <taxon>Anaerolineae</taxon>
        <taxon>Anaerolineales</taxon>
        <taxon>Anaerolineaceae</taxon>
        <taxon>Bellilinea</taxon>
    </lineage>
</organism>
<dbReference type="EMBL" id="DSXR01000053">
    <property type="protein sequence ID" value="HGS87073.1"/>
    <property type="molecule type" value="Genomic_DNA"/>
</dbReference>
<dbReference type="PANTHER" id="PTHR34139">
    <property type="entry name" value="UPF0331 PROTEIN MJ0127"/>
    <property type="match status" value="1"/>
</dbReference>
<keyword evidence="1" id="KW-0597">Phosphoprotein</keyword>
<evidence type="ECO:0000256" key="2">
    <source>
        <dbReference type="ARBA" id="ARBA00022649"/>
    </source>
</evidence>
<comment type="caution">
    <text evidence="6">The sequence shown here is derived from an EMBL/GenBank/DDBJ whole genome shotgun (WGS) entry which is preliminary data.</text>
</comment>